<sequence>AEYLGENGVYGHGGKKTKLITSVPFLNIEV</sequence>
<organism evidence="1">
    <name type="scientific">marine sediment metagenome</name>
    <dbReference type="NCBI Taxonomy" id="412755"/>
    <lineage>
        <taxon>unclassified sequences</taxon>
        <taxon>metagenomes</taxon>
        <taxon>ecological metagenomes</taxon>
    </lineage>
</organism>
<comment type="caution">
    <text evidence="1">The sequence shown here is derived from an EMBL/GenBank/DDBJ whole genome shotgun (WGS) entry which is preliminary data.</text>
</comment>
<reference evidence="1" key="1">
    <citation type="journal article" date="2014" name="Front. Microbiol.">
        <title>High frequency of phylogenetically diverse reductive dehalogenase-homologous genes in deep subseafloor sedimentary metagenomes.</title>
        <authorList>
            <person name="Kawai M."/>
            <person name="Futagami T."/>
            <person name="Toyoda A."/>
            <person name="Takaki Y."/>
            <person name="Nishi S."/>
            <person name="Hori S."/>
            <person name="Arai W."/>
            <person name="Tsubouchi T."/>
            <person name="Morono Y."/>
            <person name="Uchiyama I."/>
            <person name="Ito T."/>
            <person name="Fujiyama A."/>
            <person name="Inagaki F."/>
            <person name="Takami H."/>
        </authorList>
    </citation>
    <scope>NUCLEOTIDE SEQUENCE</scope>
    <source>
        <strain evidence="1">Expedition CK06-06</strain>
    </source>
</reference>
<name>X1D2E0_9ZZZZ</name>
<accession>X1D2E0</accession>
<proteinExistence type="predicted"/>
<feature type="non-terminal residue" evidence="1">
    <location>
        <position position="1"/>
    </location>
</feature>
<evidence type="ECO:0000313" key="1">
    <source>
        <dbReference type="EMBL" id="GAG90656.1"/>
    </source>
</evidence>
<dbReference type="AlphaFoldDB" id="X1D2E0"/>
<gene>
    <name evidence="1" type="ORF">S01H4_46257</name>
</gene>
<dbReference type="EMBL" id="BART01025831">
    <property type="protein sequence ID" value="GAG90656.1"/>
    <property type="molecule type" value="Genomic_DNA"/>
</dbReference>
<protein>
    <submittedName>
        <fullName evidence="1">Uncharacterized protein</fullName>
    </submittedName>
</protein>